<name>A0A9W4T324_9GLOM</name>
<dbReference type="EMBL" id="CAMKVN010005293">
    <property type="protein sequence ID" value="CAI2188605.1"/>
    <property type="molecule type" value="Genomic_DNA"/>
</dbReference>
<dbReference type="PANTHER" id="PTHR22605">
    <property type="entry name" value="RZ-TYPE DOMAIN-CONTAINING PROTEIN"/>
    <property type="match status" value="1"/>
</dbReference>
<accession>A0A9W4T324</accession>
<dbReference type="InterPro" id="IPR031248">
    <property type="entry name" value="RNF213"/>
</dbReference>
<dbReference type="GO" id="GO:0004842">
    <property type="term" value="F:ubiquitin-protein transferase activity"/>
    <property type="evidence" value="ECO:0007669"/>
    <property type="project" value="InterPro"/>
</dbReference>
<organism evidence="1 2">
    <name type="scientific">Funneliformis geosporum</name>
    <dbReference type="NCBI Taxonomy" id="1117311"/>
    <lineage>
        <taxon>Eukaryota</taxon>
        <taxon>Fungi</taxon>
        <taxon>Fungi incertae sedis</taxon>
        <taxon>Mucoromycota</taxon>
        <taxon>Glomeromycotina</taxon>
        <taxon>Glomeromycetes</taxon>
        <taxon>Glomerales</taxon>
        <taxon>Glomeraceae</taxon>
        <taxon>Funneliformis</taxon>
    </lineage>
</organism>
<comment type="caution">
    <text evidence="1">The sequence shown here is derived from an EMBL/GenBank/DDBJ whole genome shotgun (WGS) entry which is preliminary data.</text>
</comment>
<keyword evidence="2" id="KW-1185">Reference proteome</keyword>
<dbReference type="AlphaFoldDB" id="A0A9W4T324"/>
<dbReference type="Proteomes" id="UP001153678">
    <property type="component" value="Unassembled WGS sequence"/>
</dbReference>
<reference evidence="1" key="1">
    <citation type="submission" date="2022-08" db="EMBL/GenBank/DDBJ databases">
        <authorList>
            <person name="Kallberg Y."/>
            <person name="Tangrot J."/>
            <person name="Rosling A."/>
        </authorList>
    </citation>
    <scope>NUCLEOTIDE SEQUENCE</scope>
    <source>
        <strain evidence="1">Wild A</strain>
    </source>
</reference>
<evidence type="ECO:0000313" key="2">
    <source>
        <dbReference type="Proteomes" id="UP001153678"/>
    </source>
</evidence>
<gene>
    <name evidence="1" type="ORF">FWILDA_LOCUS13663</name>
</gene>
<dbReference type="OrthoDB" id="2434080at2759"/>
<sequence length="121" mass="14188">AFLQISNVFLSWMKRKCELPPPLLNRFEKQKMSINDDVVNTRQKSLVIKLGDWTRCMSTANQISKLQNNEFTQKDLFIGFNEDETLQTTATSGGIVRAEKSMLEQDEIDQWKKLYFQQKHD</sequence>
<proteinExistence type="predicted"/>
<protein>
    <submittedName>
        <fullName evidence="1">7381_t:CDS:1</fullName>
    </submittedName>
</protein>
<dbReference type="GO" id="GO:0016887">
    <property type="term" value="F:ATP hydrolysis activity"/>
    <property type="evidence" value="ECO:0007669"/>
    <property type="project" value="InterPro"/>
</dbReference>
<feature type="non-terminal residue" evidence="1">
    <location>
        <position position="121"/>
    </location>
</feature>
<evidence type="ECO:0000313" key="1">
    <source>
        <dbReference type="EMBL" id="CAI2188605.1"/>
    </source>
</evidence>
<dbReference type="PANTHER" id="PTHR22605:SF1">
    <property type="entry name" value="RZ-TYPE DOMAIN-CONTAINING PROTEIN"/>
    <property type="match status" value="1"/>
</dbReference>
<feature type="non-terminal residue" evidence="1">
    <location>
        <position position="1"/>
    </location>
</feature>